<dbReference type="EMBL" id="JBHRZH010000013">
    <property type="protein sequence ID" value="MFC3762305.1"/>
    <property type="molecule type" value="Genomic_DNA"/>
</dbReference>
<dbReference type="SUPFAM" id="SSF51556">
    <property type="entry name" value="Metallo-dependent hydrolases"/>
    <property type="match status" value="1"/>
</dbReference>
<keyword evidence="4" id="KW-1185">Reference proteome</keyword>
<dbReference type="Gene3D" id="3.20.20.140">
    <property type="entry name" value="Metal-dependent hydrolases"/>
    <property type="match status" value="1"/>
</dbReference>
<reference evidence="4" key="1">
    <citation type="journal article" date="2019" name="Int. J. Syst. Evol. Microbiol.">
        <title>The Global Catalogue of Microorganisms (GCM) 10K type strain sequencing project: providing services to taxonomists for standard genome sequencing and annotation.</title>
        <authorList>
            <consortium name="The Broad Institute Genomics Platform"/>
            <consortium name="The Broad Institute Genome Sequencing Center for Infectious Disease"/>
            <person name="Wu L."/>
            <person name="Ma J."/>
        </authorList>
    </citation>
    <scope>NUCLEOTIDE SEQUENCE [LARGE SCALE GENOMIC DNA]</scope>
    <source>
        <strain evidence="4">CGMCC 4.7241</strain>
    </source>
</reference>
<proteinExistence type="predicted"/>
<comment type="caution">
    <text evidence="3">The sequence shown here is derived from an EMBL/GenBank/DDBJ whole genome shotgun (WGS) entry which is preliminary data.</text>
</comment>
<accession>A0ABV7YAI1</accession>
<sequence>MNDAVLSRQPLEDTRIIDAHAHLGPYSLFFIADHSPQAMVRVMDRCGVDTAILSSHRAIQEDASKGNDETARAVDDTNGRLKGYFVVNPWQDPLKELEARANDSRFVGIKLHPELHQYALTSPRYQDVYAFAEQQRLPVLTHSWHGSQYNGLDEIGAVAERYPQLTLLAGHAGATGPGYEEIVDVARRHPNILLELCGSFGTGQRIKHLVDELGAHRVVFGSDFPFLDLRLTLGRVLFAPLDEADRGAILGGNIAAVLDQATKPA</sequence>
<organism evidence="3 4">
    <name type="scientific">Tenggerimyces flavus</name>
    <dbReference type="NCBI Taxonomy" id="1708749"/>
    <lineage>
        <taxon>Bacteria</taxon>
        <taxon>Bacillati</taxon>
        <taxon>Actinomycetota</taxon>
        <taxon>Actinomycetes</taxon>
        <taxon>Propionibacteriales</taxon>
        <taxon>Nocardioidaceae</taxon>
        <taxon>Tenggerimyces</taxon>
    </lineage>
</organism>
<feature type="domain" description="Amidohydrolase-related" evidence="2">
    <location>
        <begin position="17"/>
        <end position="259"/>
    </location>
</feature>
<evidence type="ECO:0000256" key="1">
    <source>
        <dbReference type="ARBA" id="ARBA00023239"/>
    </source>
</evidence>
<dbReference type="PANTHER" id="PTHR21240">
    <property type="entry name" value="2-AMINO-3-CARBOXYLMUCONATE-6-SEMIALDEHYDE DECARBOXYLASE"/>
    <property type="match status" value="1"/>
</dbReference>
<dbReference type="InterPro" id="IPR032466">
    <property type="entry name" value="Metal_Hydrolase"/>
</dbReference>
<protein>
    <submittedName>
        <fullName evidence="3">Amidohydrolase family protein</fullName>
    </submittedName>
</protein>
<evidence type="ECO:0000313" key="3">
    <source>
        <dbReference type="EMBL" id="MFC3762305.1"/>
    </source>
</evidence>
<keyword evidence="1" id="KW-0456">Lyase</keyword>
<dbReference type="RefSeq" id="WP_205117847.1">
    <property type="nucleotide sequence ID" value="NZ_JAFBCM010000001.1"/>
</dbReference>
<dbReference type="CDD" id="cd01292">
    <property type="entry name" value="metallo-dependent_hydrolases"/>
    <property type="match status" value="1"/>
</dbReference>
<evidence type="ECO:0000313" key="4">
    <source>
        <dbReference type="Proteomes" id="UP001595699"/>
    </source>
</evidence>
<name>A0ABV7YAI1_9ACTN</name>
<dbReference type="InterPro" id="IPR006680">
    <property type="entry name" value="Amidohydro-rel"/>
</dbReference>
<dbReference type="PANTHER" id="PTHR21240:SF28">
    <property type="entry name" value="ISO-OROTATE DECARBOXYLASE (EUROFUNG)"/>
    <property type="match status" value="1"/>
</dbReference>
<dbReference type="Pfam" id="PF04909">
    <property type="entry name" value="Amidohydro_2"/>
    <property type="match status" value="1"/>
</dbReference>
<evidence type="ECO:0000259" key="2">
    <source>
        <dbReference type="Pfam" id="PF04909"/>
    </source>
</evidence>
<gene>
    <name evidence="3" type="ORF">ACFOUW_15795</name>
</gene>
<dbReference type="InterPro" id="IPR032465">
    <property type="entry name" value="ACMSD"/>
</dbReference>
<dbReference type="Proteomes" id="UP001595699">
    <property type="component" value="Unassembled WGS sequence"/>
</dbReference>